<dbReference type="Proteomes" id="UP000824540">
    <property type="component" value="Unassembled WGS sequence"/>
</dbReference>
<feature type="compositionally biased region" description="Acidic residues" evidence="1">
    <location>
        <begin position="1"/>
        <end position="18"/>
    </location>
</feature>
<evidence type="ECO:0000313" key="3">
    <source>
        <dbReference type="Proteomes" id="UP000824540"/>
    </source>
</evidence>
<dbReference type="EMBL" id="JAFBMS010002224">
    <property type="protein sequence ID" value="KAG9328447.1"/>
    <property type="molecule type" value="Genomic_DNA"/>
</dbReference>
<dbReference type="AlphaFoldDB" id="A0A8T2MVG3"/>
<evidence type="ECO:0000256" key="1">
    <source>
        <dbReference type="SAM" id="MobiDB-lite"/>
    </source>
</evidence>
<feature type="region of interest" description="Disordered" evidence="1">
    <location>
        <begin position="1"/>
        <end position="139"/>
    </location>
</feature>
<proteinExistence type="predicted"/>
<dbReference type="OrthoDB" id="751084at2759"/>
<feature type="non-terminal residue" evidence="2">
    <location>
        <position position="1"/>
    </location>
</feature>
<feature type="compositionally biased region" description="Gly residues" evidence="1">
    <location>
        <begin position="121"/>
        <end position="132"/>
    </location>
</feature>
<keyword evidence="3" id="KW-1185">Reference proteome</keyword>
<reference evidence="2" key="1">
    <citation type="thesis" date="2021" institute="BYU ScholarsArchive" country="Provo, UT, USA">
        <title>Applications of and Algorithms for Genome Assembly and Genomic Analyses with an Emphasis on Marine Teleosts.</title>
        <authorList>
            <person name="Pickett B.D."/>
        </authorList>
    </citation>
    <scope>NUCLEOTIDE SEQUENCE</scope>
    <source>
        <strain evidence="2">HI-2016</strain>
    </source>
</reference>
<evidence type="ECO:0000313" key="2">
    <source>
        <dbReference type="EMBL" id="KAG9328447.1"/>
    </source>
</evidence>
<feature type="compositionally biased region" description="Basic and acidic residues" evidence="1">
    <location>
        <begin position="81"/>
        <end position="100"/>
    </location>
</feature>
<feature type="compositionally biased region" description="Acidic residues" evidence="1">
    <location>
        <begin position="41"/>
        <end position="64"/>
    </location>
</feature>
<protein>
    <submittedName>
        <fullName evidence="2">Uncharacterized protein</fullName>
    </submittedName>
</protein>
<accession>A0A8T2MVG3</accession>
<gene>
    <name evidence="2" type="ORF">JZ751_013925</name>
</gene>
<name>A0A8T2MVG3_9TELE</name>
<organism evidence="2 3">
    <name type="scientific">Albula glossodonta</name>
    <name type="common">roundjaw bonefish</name>
    <dbReference type="NCBI Taxonomy" id="121402"/>
    <lineage>
        <taxon>Eukaryota</taxon>
        <taxon>Metazoa</taxon>
        <taxon>Chordata</taxon>
        <taxon>Craniata</taxon>
        <taxon>Vertebrata</taxon>
        <taxon>Euteleostomi</taxon>
        <taxon>Actinopterygii</taxon>
        <taxon>Neopterygii</taxon>
        <taxon>Teleostei</taxon>
        <taxon>Albuliformes</taxon>
        <taxon>Albulidae</taxon>
        <taxon>Albula</taxon>
    </lineage>
</organism>
<comment type="caution">
    <text evidence="2">The sequence shown here is derived from an EMBL/GenBank/DDBJ whole genome shotgun (WGS) entry which is preliminary data.</text>
</comment>
<sequence length="139" mass="15297">MEQDDVGLGDLSSEEMSIDSDRDSVIDSEEDKDGDKSSLTSDEDEEEEDEEEDSDIFGESDKDDNEDRKSSTGPSSFADELAARIKGEVPNKPEEDHTFAADDDEMFNPSKTEDEDYSPFGGRGGLFSGGRGLFDDDDE</sequence>